<evidence type="ECO:0000313" key="1">
    <source>
        <dbReference type="EMBL" id="MBB4725381.1"/>
    </source>
</evidence>
<dbReference type="Proteomes" id="UP000576603">
    <property type="component" value="Unassembled WGS sequence"/>
</dbReference>
<sequence length="108" mass="12278">MGTQSTSRKILLKSLVHHVCDDTIIYVFLVDEVEFCFSARIRSCDGIRGLEYTDALESFLMSVMCDNPRISKNLCTISLGYVDGVDFYFPINLQDPVRMEPPTSPDFE</sequence>
<organism evidence="1 2">
    <name type="scientific">Xanthomonas euvesicatoria</name>
    <dbReference type="NCBI Taxonomy" id="456327"/>
    <lineage>
        <taxon>Bacteria</taxon>
        <taxon>Pseudomonadati</taxon>
        <taxon>Pseudomonadota</taxon>
        <taxon>Gammaproteobacteria</taxon>
        <taxon>Lysobacterales</taxon>
        <taxon>Lysobacteraceae</taxon>
        <taxon>Xanthomonas</taxon>
    </lineage>
</organism>
<gene>
    <name evidence="1" type="ORF">FHY32_003783</name>
</gene>
<evidence type="ECO:0000313" key="2">
    <source>
        <dbReference type="Proteomes" id="UP000576603"/>
    </source>
</evidence>
<reference evidence="1 2" key="1">
    <citation type="submission" date="2020-08" db="EMBL/GenBank/DDBJ databases">
        <title>Studying the diversity of plant-associated saprophytic bacteria and their role in host health and plant-pathogen interactions.</title>
        <authorList>
            <person name="Potnis N."/>
        </authorList>
    </citation>
    <scope>NUCLEOTIDE SEQUENCE [LARGE SCALE GENOMIC DNA]</scope>
    <source>
        <strain evidence="1 2">CFBP 7922</strain>
    </source>
</reference>
<proteinExistence type="predicted"/>
<accession>A0AAW3U9J3</accession>
<name>A0AAW3U9J3_XANEU</name>
<dbReference type="RefSeq" id="WP_184422875.1">
    <property type="nucleotide sequence ID" value="NZ_JACHNK010000010.1"/>
</dbReference>
<dbReference type="AlphaFoldDB" id="A0AAW3U9J3"/>
<comment type="caution">
    <text evidence="1">The sequence shown here is derived from an EMBL/GenBank/DDBJ whole genome shotgun (WGS) entry which is preliminary data.</text>
</comment>
<dbReference type="EMBL" id="JACHNL010000010">
    <property type="protein sequence ID" value="MBB4725381.1"/>
    <property type="molecule type" value="Genomic_DNA"/>
</dbReference>
<protein>
    <submittedName>
        <fullName evidence="1">Uncharacterized protein</fullName>
    </submittedName>
</protein>